<accession>A0A8S1HKM0</accession>
<keyword evidence="1" id="KW-0732">Signal</keyword>
<gene>
    <name evidence="2" type="ORF">CAUJ_LOCUS13012</name>
</gene>
<organism evidence="2 3">
    <name type="scientific">Caenorhabditis auriculariae</name>
    <dbReference type="NCBI Taxonomy" id="2777116"/>
    <lineage>
        <taxon>Eukaryota</taxon>
        <taxon>Metazoa</taxon>
        <taxon>Ecdysozoa</taxon>
        <taxon>Nematoda</taxon>
        <taxon>Chromadorea</taxon>
        <taxon>Rhabditida</taxon>
        <taxon>Rhabditina</taxon>
        <taxon>Rhabditomorpha</taxon>
        <taxon>Rhabditoidea</taxon>
        <taxon>Rhabditidae</taxon>
        <taxon>Peloderinae</taxon>
        <taxon>Caenorhabditis</taxon>
    </lineage>
</organism>
<sequence>MFSPLLLVFLLSAVVVNADVIESHSFGGGNFTKDKNDFCFFYDRSWTGGVLCGLVAPCTMEEFKKFSEIDFEQRVAANGKPQTGQI</sequence>
<evidence type="ECO:0000256" key="1">
    <source>
        <dbReference type="SAM" id="SignalP"/>
    </source>
</evidence>
<feature type="signal peptide" evidence="1">
    <location>
        <begin position="1"/>
        <end position="18"/>
    </location>
</feature>
<proteinExistence type="predicted"/>
<dbReference type="EMBL" id="CAJGYM010000085">
    <property type="protein sequence ID" value="CAD6197102.1"/>
    <property type="molecule type" value="Genomic_DNA"/>
</dbReference>
<dbReference type="AlphaFoldDB" id="A0A8S1HKM0"/>
<name>A0A8S1HKM0_9PELO</name>
<dbReference type="Proteomes" id="UP000835052">
    <property type="component" value="Unassembled WGS sequence"/>
</dbReference>
<comment type="caution">
    <text evidence="2">The sequence shown here is derived from an EMBL/GenBank/DDBJ whole genome shotgun (WGS) entry which is preliminary data.</text>
</comment>
<keyword evidence="3" id="KW-1185">Reference proteome</keyword>
<evidence type="ECO:0000313" key="2">
    <source>
        <dbReference type="EMBL" id="CAD6197102.1"/>
    </source>
</evidence>
<reference evidence="2" key="1">
    <citation type="submission" date="2020-10" db="EMBL/GenBank/DDBJ databases">
        <authorList>
            <person name="Kikuchi T."/>
        </authorList>
    </citation>
    <scope>NUCLEOTIDE SEQUENCE</scope>
    <source>
        <strain evidence="2">NKZ352</strain>
    </source>
</reference>
<evidence type="ECO:0000313" key="3">
    <source>
        <dbReference type="Proteomes" id="UP000835052"/>
    </source>
</evidence>
<protein>
    <submittedName>
        <fullName evidence="2">Uncharacterized protein</fullName>
    </submittedName>
</protein>
<feature type="chain" id="PRO_5035729215" evidence="1">
    <location>
        <begin position="19"/>
        <end position="86"/>
    </location>
</feature>